<dbReference type="InterPro" id="IPR029044">
    <property type="entry name" value="Nucleotide-diphossugar_trans"/>
</dbReference>
<dbReference type="InterPro" id="IPR001173">
    <property type="entry name" value="Glyco_trans_2-like"/>
</dbReference>
<dbReference type="InterPro" id="IPR050256">
    <property type="entry name" value="Glycosyltransferase_2"/>
</dbReference>
<dbReference type="PANTHER" id="PTHR48090">
    <property type="entry name" value="UNDECAPRENYL-PHOSPHATE 4-DEOXY-4-FORMAMIDO-L-ARABINOSE TRANSFERASE-RELATED"/>
    <property type="match status" value="1"/>
</dbReference>
<protein>
    <submittedName>
        <fullName evidence="2">Unannotated protein</fullName>
    </submittedName>
</protein>
<name>A0A6J7CW49_9ZZZZ</name>
<dbReference type="AlphaFoldDB" id="A0A6J7CW49"/>
<dbReference type="Gene3D" id="3.90.550.10">
    <property type="entry name" value="Spore Coat Polysaccharide Biosynthesis Protein SpsA, Chain A"/>
    <property type="match status" value="1"/>
</dbReference>
<proteinExistence type="predicted"/>
<evidence type="ECO:0000259" key="1">
    <source>
        <dbReference type="Pfam" id="PF00535"/>
    </source>
</evidence>
<sequence>MARTSFRGTAVSARKSVSRLNMRGRRSVAKQIVARARRRAVDVPERQGVTVVTVTWNSMPFLKAFLQGVRTFGGDDVEILVVDNNSDDGTAEFLAAQPDVTTVTLPFNFGHGLGLDTAFINARTTHVIALDVDAFPISKGWLSTVIEPLAQGAVVAGAYVQRAFIHPSYLAMRRKDFLDMKLSFVPIGVRTQSGEAPQGLFLDVGEALCQTVAVARGSVTLHRVPITSTRGDGMVGSVYGDVVYHNFYSTQGNPNLVEQARLVWASAVTEYLPA</sequence>
<dbReference type="EMBL" id="CAFBLP010000005">
    <property type="protein sequence ID" value="CAB4862206.1"/>
    <property type="molecule type" value="Genomic_DNA"/>
</dbReference>
<evidence type="ECO:0000313" key="2">
    <source>
        <dbReference type="EMBL" id="CAB4862206.1"/>
    </source>
</evidence>
<dbReference type="Pfam" id="PF00535">
    <property type="entry name" value="Glycos_transf_2"/>
    <property type="match status" value="1"/>
</dbReference>
<dbReference type="SUPFAM" id="SSF53448">
    <property type="entry name" value="Nucleotide-diphospho-sugar transferases"/>
    <property type="match status" value="1"/>
</dbReference>
<organism evidence="2">
    <name type="scientific">freshwater metagenome</name>
    <dbReference type="NCBI Taxonomy" id="449393"/>
    <lineage>
        <taxon>unclassified sequences</taxon>
        <taxon>metagenomes</taxon>
        <taxon>ecological metagenomes</taxon>
    </lineage>
</organism>
<gene>
    <name evidence="2" type="ORF">UFOPK3376_00329</name>
</gene>
<reference evidence="2" key="1">
    <citation type="submission" date="2020-05" db="EMBL/GenBank/DDBJ databases">
        <authorList>
            <person name="Chiriac C."/>
            <person name="Salcher M."/>
            <person name="Ghai R."/>
            <person name="Kavagutti S V."/>
        </authorList>
    </citation>
    <scope>NUCLEOTIDE SEQUENCE</scope>
</reference>
<accession>A0A6J7CW49</accession>
<feature type="domain" description="Glycosyltransferase 2-like" evidence="1">
    <location>
        <begin position="50"/>
        <end position="160"/>
    </location>
</feature>